<dbReference type="Gene3D" id="3.40.1080.10">
    <property type="entry name" value="Glutaconate Coenzyme A-transferase"/>
    <property type="match status" value="2"/>
</dbReference>
<evidence type="ECO:0000313" key="6">
    <source>
        <dbReference type="Proteomes" id="UP000280726"/>
    </source>
</evidence>
<dbReference type="AlphaFoldDB" id="A0A3N4Z3N0"/>
<evidence type="ECO:0000256" key="4">
    <source>
        <dbReference type="PIRSR" id="PIRSR000858-1"/>
    </source>
</evidence>
<proteinExistence type="inferred from homology"/>
<gene>
    <name evidence="5" type="ORF">EDD32_0700</name>
</gene>
<sequence length="539" mass="57618">MRTPLVLDPDRAAALVRDGATVSVSSSSGLGCPDRVLEALGDRFTATGSPRALTSLHPIAAGDMYGIKGVDHIARPGMLRRIFAGSLPSGPSRFDPPLVRRLIESGEVEAYNIPSGVLFQMHRAAAARQPGVLTDVGRGTYADPALGGARMNAATPEFVSVERVAGADWLFYPAVPVDVAIIRATTADPLGNLSYEHEASRLGALDQAYAAHNNGGLVIAQVERQVGERLPPARVHVPGILVDVVVVVPEQMQTTQTQYDPALSGEEMRSLEQIEPLPWGPEKVIARRAARELHRDDIVNLGFGLSAGVPRVVLEAEHQDEMTWVLEQGPVGGFPLTDFAFGSALNPHAIMQSADQFTLLQGGGIDVSLLSFLEVSAAGDVNVSHLPAHSHVTAGIGGFADITAHAPVIVFSGYFTAGRGRELVVGDGRLEIVTDGPVPKFVPEVAQVSFSGRAGRDRDQRVVYVTERAVLELRDEGLTVVEIAPGVDLQRDVLGRAAIPLLVAEDLRLMDADLFVEDAHEFDLRVARPRPELDVEVAR</sequence>
<evidence type="ECO:0000256" key="2">
    <source>
        <dbReference type="ARBA" id="ARBA00022679"/>
    </source>
</evidence>
<dbReference type="PROSITE" id="PS51257">
    <property type="entry name" value="PROKAR_LIPOPROTEIN"/>
    <property type="match status" value="1"/>
</dbReference>
<dbReference type="RefSeq" id="WP_123914637.1">
    <property type="nucleotide sequence ID" value="NZ_RKRA01000001.1"/>
</dbReference>
<name>A0A3N4Z3N0_9MICO</name>
<dbReference type="InterPro" id="IPR014388">
    <property type="entry name" value="3-oxoacid_CoA-transferase"/>
</dbReference>
<keyword evidence="6" id="KW-1185">Reference proteome</keyword>
<keyword evidence="2 3" id="KW-0808">Transferase</keyword>
<comment type="similarity">
    <text evidence="1 3">Belongs to the 3-oxoacid CoA-transferase family.</text>
</comment>
<dbReference type="GO" id="GO:0046952">
    <property type="term" value="P:ketone body catabolic process"/>
    <property type="evidence" value="ECO:0007669"/>
    <property type="project" value="InterPro"/>
</dbReference>
<dbReference type="PANTHER" id="PTHR43293">
    <property type="entry name" value="ACETATE COA-TRANSFERASE YDIF"/>
    <property type="match status" value="1"/>
</dbReference>
<evidence type="ECO:0000256" key="1">
    <source>
        <dbReference type="ARBA" id="ARBA00007154"/>
    </source>
</evidence>
<dbReference type="InterPro" id="IPR037171">
    <property type="entry name" value="NagB/RpiA_transferase-like"/>
</dbReference>
<dbReference type="PIRSF" id="PIRSF000858">
    <property type="entry name" value="SCOT-t"/>
    <property type="match status" value="1"/>
</dbReference>
<organism evidence="5 6">
    <name type="scientific">Georgenia muralis</name>
    <dbReference type="NCBI Taxonomy" id="154117"/>
    <lineage>
        <taxon>Bacteria</taxon>
        <taxon>Bacillati</taxon>
        <taxon>Actinomycetota</taxon>
        <taxon>Actinomycetes</taxon>
        <taxon>Micrococcales</taxon>
        <taxon>Bogoriellaceae</taxon>
        <taxon>Georgenia</taxon>
    </lineage>
</organism>
<dbReference type="OrthoDB" id="9813111at2"/>
<dbReference type="SMART" id="SM00882">
    <property type="entry name" value="CoA_trans"/>
    <property type="match status" value="1"/>
</dbReference>
<comment type="caution">
    <text evidence="5">The sequence shown here is derived from an EMBL/GenBank/DDBJ whole genome shotgun (WGS) entry which is preliminary data.</text>
</comment>
<evidence type="ECO:0000313" key="5">
    <source>
        <dbReference type="EMBL" id="RPF26266.1"/>
    </source>
</evidence>
<dbReference type="PANTHER" id="PTHR43293:SF1">
    <property type="entry name" value="ACETATE COA-TRANSFERASE YDIF"/>
    <property type="match status" value="1"/>
</dbReference>
<feature type="active site" description="5-glutamyl coenzyme A thioester intermediate" evidence="4">
    <location>
        <position position="327"/>
    </location>
</feature>
<dbReference type="SUPFAM" id="SSF100950">
    <property type="entry name" value="NagB/RpiA/CoA transferase-like"/>
    <property type="match status" value="2"/>
</dbReference>
<dbReference type="Proteomes" id="UP000280726">
    <property type="component" value="Unassembled WGS sequence"/>
</dbReference>
<dbReference type="EMBL" id="RKRA01000001">
    <property type="protein sequence ID" value="RPF26266.1"/>
    <property type="molecule type" value="Genomic_DNA"/>
</dbReference>
<dbReference type="GO" id="GO:0008410">
    <property type="term" value="F:CoA-transferase activity"/>
    <property type="evidence" value="ECO:0007669"/>
    <property type="project" value="InterPro"/>
</dbReference>
<reference evidence="5 6" key="1">
    <citation type="submission" date="2018-11" db="EMBL/GenBank/DDBJ databases">
        <title>Sequencing the genomes of 1000 actinobacteria strains.</title>
        <authorList>
            <person name="Klenk H.-P."/>
        </authorList>
    </citation>
    <scope>NUCLEOTIDE SEQUENCE [LARGE SCALE GENOMIC DNA]</scope>
    <source>
        <strain evidence="5 6">DSM 14418</strain>
    </source>
</reference>
<evidence type="ECO:0000256" key="3">
    <source>
        <dbReference type="PIRNR" id="PIRNR000858"/>
    </source>
</evidence>
<protein>
    <submittedName>
        <fullName evidence="5">Propionate CoA-transferase</fullName>
    </submittedName>
</protein>
<dbReference type="Pfam" id="PF01144">
    <property type="entry name" value="CoA_trans"/>
    <property type="match status" value="1"/>
</dbReference>
<dbReference type="InterPro" id="IPR004165">
    <property type="entry name" value="CoA_trans_fam_I"/>
</dbReference>
<accession>A0A3N4Z3N0</accession>